<name>A0AAV7IE90_COTGL</name>
<feature type="region of interest" description="Disordered" evidence="1">
    <location>
        <begin position="248"/>
        <end position="276"/>
    </location>
</feature>
<feature type="region of interest" description="Disordered" evidence="1">
    <location>
        <begin position="1949"/>
        <end position="2044"/>
    </location>
</feature>
<feature type="compositionally biased region" description="Polar residues" evidence="1">
    <location>
        <begin position="208"/>
        <end position="225"/>
    </location>
</feature>
<feature type="region of interest" description="Disordered" evidence="1">
    <location>
        <begin position="2074"/>
        <end position="2124"/>
    </location>
</feature>
<dbReference type="Proteomes" id="UP000826195">
    <property type="component" value="Unassembled WGS sequence"/>
</dbReference>
<feature type="region of interest" description="Disordered" evidence="1">
    <location>
        <begin position="1832"/>
        <end position="1853"/>
    </location>
</feature>
<accession>A0AAV7IE90</accession>
<feature type="region of interest" description="Disordered" evidence="1">
    <location>
        <begin position="780"/>
        <end position="920"/>
    </location>
</feature>
<dbReference type="InterPro" id="IPR043225">
    <property type="entry name" value="BACK_BTBD8"/>
</dbReference>
<feature type="compositionally biased region" description="Low complexity" evidence="1">
    <location>
        <begin position="864"/>
        <end position="914"/>
    </location>
</feature>
<evidence type="ECO:0000313" key="3">
    <source>
        <dbReference type="EMBL" id="KAH0550570.1"/>
    </source>
</evidence>
<feature type="region of interest" description="Disordered" evidence="1">
    <location>
        <begin position="297"/>
        <end position="332"/>
    </location>
</feature>
<feature type="region of interest" description="Disordered" evidence="1">
    <location>
        <begin position="1038"/>
        <end position="1060"/>
    </location>
</feature>
<gene>
    <name evidence="3" type="ORF">KQX54_020191</name>
</gene>
<dbReference type="CDD" id="cd18286">
    <property type="entry name" value="BTB2_POZ_BTBD8"/>
    <property type="match status" value="1"/>
</dbReference>
<feature type="region of interest" description="Disordered" evidence="1">
    <location>
        <begin position="1222"/>
        <end position="1285"/>
    </location>
</feature>
<evidence type="ECO:0000259" key="2">
    <source>
        <dbReference type="PROSITE" id="PS50097"/>
    </source>
</evidence>
<feature type="compositionally biased region" description="Low complexity" evidence="1">
    <location>
        <begin position="1041"/>
        <end position="1053"/>
    </location>
</feature>
<feature type="compositionally biased region" description="Polar residues" evidence="1">
    <location>
        <begin position="256"/>
        <end position="276"/>
    </location>
</feature>
<feature type="region of interest" description="Disordered" evidence="1">
    <location>
        <begin position="1139"/>
        <end position="1166"/>
    </location>
</feature>
<dbReference type="Gene3D" id="3.30.710.10">
    <property type="entry name" value="Potassium Channel Kv1.1, Chain A"/>
    <property type="match status" value="1"/>
</dbReference>
<evidence type="ECO:0000256" key="1">
    <source>
        <dbReference type="SAM" id="MobiDB-lite"/>
    </source>
</evidence>
<feature type="compositionally biased region" description="Polar residues" evidence="1">
    <location>
        <begin position="806"/>
        <end position="819"/>
    </location>
</feature>
<feature type="compositionally biased region" description="Low complexity" evidence="1">
    <location>
        <begin position="1954"/>
        <end position="1963"/>
    </location>
</feature>
<dbReference type="Pfam" id="PF00651">
    <property type="entry name" value="BTB"/>
    <property type="match status" value="1"/>
</dbReference>
<feature type="compositionally biased region" description="Basic and acidic residues" evidence="1">
    <location>
        <begin position="2225"/>
        <end position="2242"/>
    </location>
</feature>
<comment type="caution">
    <text evidence="3">The sequence shown here is derived from an EMBL/GenBank/DDBJ whole genome shotgun (WGS) entry which is preliminary data.</text>
</comment>
<feature type="compositionally biased region" description="Polar residues" evidence="1">
    <location>
        <begin position="827"/>
        <end position="841"/>
    </location>
</feature>
<dbReference type="Pfam" id="PF26017">
    <property type="entry name" value="BACK_BTBD8"/>
    <property type="match status" value="1"/>
</dbReference>
<proteinExistence type="predicted"/>
<dbReference type="InterPro" id="IPR011333">
    <property type="entry name" value="SKP1/BTB/POZ_sf"/>
</dbReference>
<feature type="compositionally biased region" description="Low complexity" evidence="1">
    <location>
        <begin position="1269"/>
        <end position="1280"/>
    </location>
</feature>
<feature type="region of interest" description="Disordered" evidence="1">
    <location>
        <begin position="2159"/>
        <end position="2242"/>
    </location>
</feature>
<dbReference type="PANTHER" id="PTHR22427:SF7">
    <property type="entry name" value="GH15728P"/>
    <property type="match status" value="1"/>
</dbReference>
<keyword evidence="4" id="KW-1185">Reference proteome</keyword>
<dbReference type="CDD" id="cd18490">
    <property type="entry name" value="BACK_BTBD8"/>
    <property type="match status" value="1"/>
</dbReference>
<organism evidence="3 4">
    <name type="scientific">Cotesia glomerata</name>
    <name type="common">Lepidopteran parasitic wasp</name>
    <name type="synonym">Apanteles glomeratus</name>
    <dbReference type="NCBI Taxonomy" id="32391"/>
    <lineage>
        <taxon>Eukaryota</taxon>
        <taxon>Metazoa</taxon>
        <taxon>Ecdysozoa</taxon>
        <taxon>Arthropoda</taxon>
        <taxon>Hexapoda</taxon>
        <taxon>Insecta</taxon>
        <taxon>Pterygota</taxon>
        <taxon>Neoptera</taxon>
        <taxon>Endopterygota</taxon>
        <taxon>Hymenoptera</taxon>
        <taxon>Apocrita</taxon>
        <taxon>Ichneumonoidea</taxon>
        <taxon>Braconidae</taxon>
        <taxon>Microgastrinae</taxon>
        <taxon>Cotesia</taxon>
    </lineage>
</organism>
<feature type="compositionally biased region" description="Pro residues" evidence="1">
    <location>
        <begin position="320"/>
        <end position="329"/>
    </location>
</feature>
<feature type="compositionally biased region" description="Polar residues" evidence="1">
    <location>
        <begin position="1990"/>
        <end position="2000"/>
    </location>
</feature>
<feature type="region of interest" description="Disordered" evidence="1">
    <location>
        <begin position="1448"/>
        <end position="1469"/>
    </location>
</feature>
<feature type="compositionally biased region" description="Polar residues" evidence="1">
    <location>
        <begin position="2215"/>
        <end position="2224"/>
    </location>
</feature>
<feature type="region of interest" description="Disordered" evidence="1">
    <location>
        <begin position="204"/>
        <end position="228"/>
    </location>
</feature>
<feature type="compositionally biased region" description="Polar residues" evidence="1">
    <location>
        <begin position="780"/>
        <end position="791"/>
    </location>
</feature>
<reference evidence="3 4" key="1">
    <citation type="journal article" date="2021" name="J. Hered.">
        <title>A chromosome-level genome assembly of the parasitoid wasp, Cotesia glomerata (Hymenoptera: Braconidae).</title>
        <authorList>
            <person name="Pinto B.J."/>
            <person name="Weis J.J."/>
            <person name="Gamble T."/>
            <person name="Ode P.J."/>
            <person name="Paul R."/>
            <person name="Zaspel J.M."/>
        </authorList>
    </citation>
    <scope>NUCLEOTIDE SEQUENCE [LARGE SCALE GENOMIC DNA]</scope>
    <source>
        <strain evidence="3">CgM1</strain>
    </source>
</reference>
<feature type="compositionally biased region" description="Polar residues" evidence="1">
    <location>
        <begin position="1844"/>
        <end position="1853"/>
    </location>
</feature>
<feature type="compositionally biased region" description="Polar residues" evidence="1">
    <location>
        <begin position="849"/>
        <end position="858"/>
    </location>
</feature>
<feature type="domain" description="BTB" evidence="2">
    <location>
        <begin position="1493"/>
        <end position="1560"/>
    </location>
</feature>
<dbReference type="SMART" id="SM00225">
    <property type="entry name" value="BTB"/>
    <property type="match status" value="1"/>
</dbReference>
<feature type="compositionally biased region" description="Polar residues" evidence="1">
    <location>
        <begin position="2160"/>
        <end position="2180"/>
    </location>
</feature>
<sequence length="2278" mass="251085">MAKSTGIEKRQGSLNKRVWSCSHQQLLKHQQSTHNYYLSGAHTGGNVIQPSLLFKRKKYIEYRDTCAKAISVLQKNIFRILEECLHTDLYIIHQATALEINSCIFSARAPNLYNHLRDKYFKNDSAPFECNLDSSEIFHQINGFVRLLYCNLDITEQEQRLVEYILYIEDRVLPLNGSIELERSCLETSCDVVDLTVSRSEMADSGLETGSFSPHENTESENSCTDFEESHVTDYVSTDEDLIRVSYSGDGEKSLSGKNTNASHSHLTGWCSSSSDRDPINNQRTILSDVCACGANKPSAHQQLPPVATANSYQKKSPSPDTPDTPDTPDPVEVQVPAKQYQVDEVAQYENEVLNDPFYESDNEQSDSFVVTGSFEFIEPANLSPTGNAIRQEFLNESPEEKSKSRSMIVEPSNHTCSSSSLFLHATDDFNFKKNSTSENSYYFIDASSLNDDNEIASNLTKAASEASSVPASGISLPTYLKDTVYIPSKSHEHGYGLELTRGDNNYNNNNRKSFAGGQETTAEFQCELKLTEYLNNDSPSQSHRIRAAEFEKSSIIKPVEKESLVVEIKEADSGESNHPSPCIDNNKKAQCNSTVNVSEVPGDNDEKEDIIVINDNISDNNSSCDSQPLSLVRGNTFELESGDEKLSHLRQEYERRQGNLVFKSSIPQYSGHRVDDDLASLNGTPYSSLSSYFSEPGREKNIDNAAKIRQNNNYSFAENSRSFNSVNINNNDCVDCQFDGTSNGLHPLAKSASDKFISAGSETDDSSINDCNSLPTTFDHFASSSQSSTMRRTKRDEMTPIVSGGVSSADYSRPTDSPSVRRKTESTPIVSGGSVLSNFPNERVRTGRMSSSMTKTSWVVDMSNCGRNNVNNNSPNGNNNCNNNNNYDGTKSTNGSSPSSMSQSYSYSESPKSFTRSKDKQSSSAGFFVNLKDINCGKDKPGVDITLPETSKDTGASTTKSCEFFIDLSNESDKTPKNSCKKDLSPKSKAVVDNVEKKNIFSMFIDLSEPNSNSGFKKNEDSVTSKDKKSYKLLNRMTDSAKSSSNESPSESSRSKDKKSVFMFIESDSPVVRRRTLSTSRSALQRHSWNVADKSQSPGNGIVAKGTTGEATGFYRQHKRAHSVSIEPLPGVDKLLQANPSVSSGSSVSLNQLERGSSLPAKPTSLDKASVSVTTSFEGYDNGIRDTPPNSHVEIINDSLRGCVRRQEYKDLMRSSMCSSAGASVDPKIFDDDQSEVSQSQSVWDKTGTESTTGTEGHTRKSETFDISSGSASGPSPGSENHEFELGEFRTGSAGLNDRRQAEVPSKIAETHKSLTETIKKIECEFNKPEYCEPVKKSDKEAGSGFVRLSDLDKVPPKASEASDVEARNIDINMPYRMCSSIPEMSWVESKLAINRTNGPCQVRTLSSRKFTSIMSTSLPAKHKSPIEEFANEYEVEGIVSESDLSSMQSSMGRSGADVSTEETETSSFANTKPYNRLGEDLLRMFLEEINPDVTIDVSGRRIRAHKCILSSRCQYFAAILSGGWIESAGNVISLQGYSYSSVHFALCHIYSGESNIPDSISIVELATLADMLCLEGLKEVIGYTIKVKYCHLFHKPCQICAVGVLECLPLAAAYGLDEVYRKSLRWITRHFVRIWPCKAFAALPRELIDKCYHQHIVHMSADNILQTIMDCDKLLATLPNVRWAEPVFRMVSNLLETALKFLSENFASVLSNESFQALGRDLTWNISRLEDSVLTAADRLPPDQACKSYAKLAKMMAAVKTDEAITKPPWGALFVDFLGKIQGRVEKCLVKEASRASRTTTWMKMDLELRRRIQELACLVILPHESLKRPSRHSNFLKDSKTPPSRTSASRSLDLRRVKMTMTEANKTAAKPTVVAQTRKILPKPKSDPLERKMQDSKLLAAESTIRPKSWPNKLEVKSRYLEPRNKSVSKDTAQQLPERVTVQQRRKIMISSSDSSRTSSPAMKRAVEKKPITKLKAAVKKDMRAVSSDSLTDTSAKPSAKRDNTSKSCGITRPESPSLEPKDAEIGLSADSLADSKKKPLTVKKIEKMDTSMSADSLMTEVTATPKSVVSNKVSPTLGRPTAKSLAMERAKKSSPPVQHKSPLGVTRRPVRSVESSTAASRNRVAAINAYHGSPNLRRNLLDAAKTPEVLVPSKLVNGTASKVNTRQSLPSTSTPPASKREKKDSNPSSSDSPSKRSPKSNSSGGGIGNRVTRNSQAAKTTKTDVKGTEEKNKLKCHNVDALKQLTVGSRSGTFLKDEPTILKKSDMKTTQVTS</sequence>
<dbReference type="EMBL" id="JAHXZJ010001864">
    <property type="protein sequence ID" value="KAH0550570.1"/>
    <property type="molecule type" value="Genomic_DNA"/>
</dbReference>
<dbReference type="PANTHER" id="PTHR22427">
    <property type="entry name" value="GH15728P"/>
    <property type="match status" value="1"/>
</dbReference>
<dbReference type="SUPFAM" id="SSF54695">
    <property type="entry name" value="POZ domain"/>
    <property type="match status" value="1"/>
</dbReference>
<feature type="compositionally biased region" description="Low complexity" evidence="1">
    <location>
        <begin position="1237"/>
        <end position="1257"/>
    </location>
</feature>
<evidence type="ECO:0000313" key="4">
    <source>
        <dbReference type="Proteomes" id="UP000826195"/>
    </source>
</evidence>
<dbReference type="PROSITE" id="PS50097">
    <property type="entry name" value="BTB"/>
    <property type="match status" value="1"/>
</dbReference>
<dbReference type="InterPro" id="IPR000210">
    <property type="entry name" value="BTB/POZ_dom"/>
</dbReference>
<protein>
    <recommendedName>
        <fullName evidence="2">BTB domain-containing protein</fullName>
    </recommendedName>
</protein>